<dbReference type="Pfam" id="PF00570">
    <property type="entry name" value="HRDC"/>
    <property type="match status" value="2"/>
</dbReference>
<dbReference type="SUPFAM" id="SSF52540">
    <property type="entry name" value="P-loop containing nucleoside triphosphate hydrolases"/>
    <property type="match status" value="1"/>
</dbReference>
<dbReference type="Pfam" id="PF13361">
    <property type="entry name" value="UvrD_C"/>
    <property type="match status" value="2"/>
</dbReference>
<evidence type="ECO:0000256" key="3">
    <source>
        <dbReference type="ARBA" id="ARBA00022801"/>
    </source>
</evidence>
<dbReference type="GO" id="GO:0033202">
    <property type="term" value="C:DNA helicase complex"/>
    <property type="evidence" value="ECO:0007669"/>
    <property type="project" value="TreeGrafter"/>
</dbReference>
<proteinExistence type="inferred from homology"/>
<reference evidence="13" key="1">
    <citation type="submission" date="2020-05" db="EMBL/GenBank/DDBJ databases">
        <authorList>
            <person name="Chiriac C."/>
            <person name="Salcher M."/>
            <person name="Ghai R."/>
            <person name="Kavagutti S V."/>
        </authorList>
    </citation>
    <scope>NUCLEOTIDE SEQUENCE</scope>
</reference>
<dbReference type="GO" id="GO:0016787">
    <property type="term" value="F:hydrolase activity"/>
    <property type="evidence" value="ECO:0007669"/>
    <property type="project" value="UniProtKB-KW"/>
</dbReference>
<dbReference type="GO" id="GO:0005524">
    <property type="term" value="F:ATP binding"/>
    <property type="evidence" value="ECO:0007669"/>
    <property type="project" value="UniProtKB-KW"/>
</dbReference>
<dbReference type="AlphaFoldDB" id="A0A6J7E3B9"/>
<keyword evidence="3" id="KW-0378">Hydrolase</keyword>
<feature type="domain" description="UvrD-like helicase ATP-binding" evidence="11">
    <location>
        <begin position="13"/>
        <end position="301"/>
    </location>
</feature>
<feature type="domain" description="HRDC" evidence="10">
    <location>
        <begin position="606"/>
        <end position="686"/>
    </location>
</feature>
<feature type="domain" description="HRDC" evidence="10">
    <location>
        <begin position="715"/>
        <end position="789"/>
    </location>
</feature>
<dbReference type="InterPro" id="IPR010997">
    <property type="entry name" value="HRDC-like_sf"/>
</dbReference>
<evidence type="ECO:0000256" key="5">
    <source>
        <dbReference type="ARBA" id="ARBA00022840"/>
    </source>
</evidence>
<dbReference type="Gene3D" id="1.10.486.10">
    <property type="entry name" value="PCRA, domain 4"/>
    <property type="match status" value="2"/>
</dbReference>
<dbReference type="Gene3D" id="1.10.150.80">
    <property type="entry name" value="HRDC domain"/>
    <property type="match status" value="2"/>
</dbReference>
<dbReference type="PROSITE" id="PS50967">
    <property type="entry name" value="HRDC"/>
    <property type="match status" value="2"/>
</dbReference>
<keyword evidence="5" id="KW-0067">ATP-binding</keyword>
<keyword evidence="6" id="KW-0413">Isomerase</keyword>
<dbReference type="SMART" id="SM00341">
    <property type="entry name" value="HRDC"/>
    <property type="match status" value="2"/>
</dbReference>
<dbReference type="Gene3D" id="3.40.50.300">
    <property type="entry name" value="P-loop containing nucleotide triphosphate hydrolases"/>
    <property type="match status" value="3"/>
</dbReference>
<evidence type="ECO:0000259" key="10">
    <source>
        <dbReference type="PROSITE" id="PS50967"/>
    </source>
</evidence>
<dbReference type="Pfam" id="PF00580">
    <property type="entry name" value="UvrD-helicase"/>
    <property type="match status" value="1"/>
</dbReference>
<organism evidence="13">
    <name type="scientific">freshwater metagenome</name>
    <dbReference type="NCBI Taxonomy" id="449393"/>
    <lineage>
        <taxon>unclassified sequences</taxon>
        <taxon>metagenomes</taxon>
        <taxon>ecological metagenomes</taxon>
    </lineage>
</organism>
<comment type="catalytic activity">
    <reaction evidence="7">
        <text>Couples ATP hydrolysis with the unwinding of duplex DNA by translocating in the 3'-5' direction.</text>
        <dbReference type="EC" id="5.6.2.4"/>
    </reaction>
</comment>
<dbReference type="InterPro" id="IPR002121">
    <property type="entry name" value="HRDC_dom"/>
</dbReference>
<dbReference type="Gene3D" id="1.10.10.160">
    <property type="match status" value="1"/>
</dbReference>
<accession>A0A6J7E3B9</accession>
<evidence type="ECO:0000256" key="7">
    <source>
        <dbReference type="ARBA" id="ARBA00034617"/>
    </source>
</evidence>
<dbReference type="PROSITE" id="PS51217">
    <property type="entry name" value="UVRD_HELICASE_CTER"/>
    <property type="match status" value="1"/>
</dbReference>
<dbReference type="InterPro" id="IPR027417">
    <property type="entry name" value="P-loop_NTPase"/>
</dbReference>
<keyword evidence="4" id="KW-0347">Helicase</keyword>
<dbReference type="EC" id="5.6.2.4" evidence="8"/>
<name>A0A6J7E3B9_9ZZZZ</name>
<dbReference type="GO" id="GO:0043138">
    <property type="term" value="F:3'-5' DNA helicase activity"/>
    <property type="evidence" value="ECO:0007669"/>
    <property type="project" value="UniProtKB-EC"/>
</dbReference>
<gene>
    <name evidence="13" type="ORF">UFOPK3317_01059</name>
</gene>
<dbReference type="InterPro" id="IPR014016">
    <property type="entry name" value="UvrD-like_ATP-bd"/>
</dbReference>
<evidence type="ECO:0000259" key="12">
    <source>
        <dbReference type="PROSITE" id="PS51217"/>
    </source>
</evidence>
<evidence type="ECO:0000256" key="1">
    <source>
        <dbReference type="ARBA" id="ARBA00009922"/>
    </source>
</evidence>
<dbReference type="PANTHER" id="PTHR11070:SF69">
    <property type="entry name" value="ATP-DEPENDENT DNA HELICASE UVRD2"/>
    <property type="match status" value="1"/>
</dbReference>
<comment type="similarity">
    <text evidence="1">Belongs to the helicase family. UvrD subfamily.</text>
</comment>
<protein>
    <recommendedName>
        <fullName evidence="8">DNA 3'-5' helicase</fullName>
        <ecNumber evidence="8">5.6.2.4</ecNumber>
    </recommendedName>
</protein>
<dbReference type="SUPFAM" id="SSF47819">
    <property type="entry name" value="HRDC-like"/>
    <property type="match status" value="2"/>
</dbReference>
<evidence type="ECO:0000313" key="13">
    <source>
        <dbReference type="EMBL" id="CAB4874243.1"/>
    </source>
</evidence>
<evidence type="ECO:0000256" key="6">
    <source>
        <dbReference type="ARBA" id="ARBA00023235"/>
    </source>
</evidence>
<keyword evidence="2" id="KW-0547">Nucleotide-binding</keyword>
<evidence type="ECO:0000259" key="11">
    <source>
        <dbReference type="PROSITE" id="PS51198"/>
    </source>
</evidence>
<comment type="catalytic activity">
    <reaction evidence="9">
        <text>ATP + H2O = ADP + phosphate + H(+)</text>
        <dbReference type="Rhea" id="RHEA:13065"/>
        <dbReference type="ChEBI" id="CHEBI:15377"/>
        <dbReference type="ChEBI" id="CHEBI:15378"/>
        <dbReference type="ChEBI" id="CHEBI:30616"/>
        <dbReference type="ChEBI" id="CHEBI:43474"/>
        <dbReference type="ChEBI" id="CHEBI:456216"/>
        <dbReference type="EC" id="5.6.2.4"/>
    </reaction>
</comment>
<evidence type="ECO:0000256" key="4">
    <source>
        <dbReference type="ARBA" id="ARBA00022806"/>
    </source>
</evidence>
<dbReference type="GO" id="GO:0005829">
    <property type="term" value="C:cytosol"/>
    <property type="evidence" value="ECO:0007669"/>
    <property type="project" value="TreeGrafter"/>
</dbReference>
<sequence>MPSVPHDADSLLEGLDPSQREAVTSDARPLAIHAGAGSGKTRVLTHRIAWQSATGAISPGRVLALTFTRKAAGELRERISRLGVSESVAAGTFHSMALAQLRRYHADRGTPMPAVLGSKARILAPMLGKRDSSQLRVIDVASEIEWAKARLVSPPRYLDAVSASGRVVSQAERIAGLYERYEQEKNRRLLVDFDDLLLACATAIETDREFAAAQRWRFRHLFVDEFQDTNRSQFRLLRAWLGIQASTGRGESGAQPDLCVVGDPDQAIYGFAGAEPRYLEEFGTEFPGSTTVRLRYNYRSTPQVVATSRSVLPASRSRLSVETPKQDGPAPTIADYADEHAEARAVIAAAVTAHSYERPWYSMAVLYRTNAQSLAFEEACKKSKVPYRVRGAGAFLERAEVKDLIAGIRSSAAAQPSLSFADHLVDLQSDAGDAPEEVREHAEALAALGHEYLAAEGGAGSVAGFLGYLSTALRNDEVSGGDAIDLLTFHAAKGLEWETVWVTGLEKGFVPISHAEGKAVALAEESRLLYVALSRSRRWLHCTHAEKRNFGERVAYRTRSALLDLIESAATGISLEELSETGGRVNQRGSSRARASLSAIALGDLAVEDRPLFEELKAWRLSTSRAASIPAFTVFDNKTLTAIATHRPSNLTQLLSVSGVGPVKAERYGEAVLEIIARQMGLSLEELSETGGNINRHGSSQPPASLSAIAPGELAVEDRALFEELKAWRLSTARAASTAAFTVFYNKTLIAIATLRPSNITELLAVSGVGPVKAERYGETILEIIAHHQ</sequence>
<dbReference type="GO" id="GO:0000725">
    <property type="term" value="P:recombinational repair"/>
    <property type="evidence" value="ECO:0007669"/>
    <property type="project" value="TreeGrafter"/>
</dbReference>
<dbReference type="GO" id="GO:0003677">
    <property type="term" value="F:DNA binding"/>
    <property type="evidence" value="ECO:0007669"/>
    <property type="project" value="InterPro"/>
</dbReference>
<dbReference type="InterPro" id="IPR044876">
    <property type="entry name" value="HRDC_dom_sf"/>
</dbReference>
<feature type="domain" description="UvrD-like helicase C-terminal" evidence="12">
    <location>
        <begin position="302"/>
        <end position="595"/>
    </location>
</feature>
<dbReference type="InterPro" id="IPR013986">
    <property type="entry name" value="DExx_box_DNA_helicase_dom_sf"/>
</dbReference>
<evidence type="ECO:0000256" key="2">
    <source>
        <dbReference type="ARBA" id="ARBA00022741"/>
    </source>
</evidence>
<dbReference type="CDD" id="cd17932">
    <property type="entry name" value="DEXQc_UvrD"/>
    <property type="match status" value="1"/>
</dbReference>
<dbReference type="InterPro" id="IPR000212">
    <property type="entry name" value="DNA_helicase_UvrD/REP"/>
</dbReference>
<dbReference type="EMBL" id="CAFBLK010000190">
    <property type="protein sequence ID" value="CAB4874243.1"/>
    <property type="molecule type" value="Genomic_DNA"/>
</dbReference>
<dbReference type="InterPro" id="IPR014017">
    <property type="entry name" value="DNA_helicase_UvrD-like_C"/>
</dbReference>
<dbReference type="PROSITE" id="PS51198">
    <property type="entry name" value="UVRD_HELICASE_ATP_BIND"/>
    <property type="match status" value="1"/>
</dbReference>
<evidence type="ECO:0000256" key="9">
    <source>
        <dbReference type="ARBA" id="ARBA00048988"/>
    </source>
</evidence>
<dbReference type="PANTHER" id="PTHR11070">
    <property type="entry name" value="UVRD / RECB / PCRA DNA HELICASE FAMILY MEMBER"/>
    <property type="match status" value="1"/>
</dbReference>
<evidence type="ECO:0000256" key="8">
    <source>
        <dbReference type="ARBA" id="ARBA00034808"/>
    </source>
</evidence>